<dbReference type="AlphaFoldDB" id="A0A8J2QF27"/>
<comment type="caution">
    <text evidence="1">The sequence shown here is derived from an EMBL/GenBank/DDBJ whole genome shotgun (WGS) entry which is preliminary data.</text>
</comment>
<evidence type="ECO:0000313" key="2">
    <source>
        <dbReference type="Proteomes" id="UP000789524"/>
    </source>
</evidence>
<sequence>MISESLYSIHEPHTHVEDDKVKGASNRGWGLSRVWRPGVRVAGRGAGGGGAGAVGLSLFICNRYRGIARPWPCGHRSGRAPDSQP</sequence>
<organism evidence="1 2">
    <name type="scientific">Danaus chrysippus</name>
    <name type="common">African queen</name>
    <dbReference type="NCBI Taxonomy" id="151541"/>
    <lineage>
        <taxon>Eukaryota</taxon>
        <taxon>Metazoa</taxon>
        <taxon>Ecdysozoa</taxon>
        <taxon>Arthropoda</taxon>
        <taxon>Hexapoda</taxon>
        <taxon>Insecta</taxon>
        <taxon>Pterygota</taxon>
        <taxon>Neoptera</taxon>
        <taxon>Endopterygota</taxon>
        <taxon>Lepidoptera</taxon>
        <taxon>Glossata</taxon>
        <taxon>Ditrysia</taxon>
        <taxon>Papilionoidea</taxon>
        <taxon>Nymphalidae</taxon>
        <taxon>Danainae</taxon>
        <taxon>Danaini</taxon>
        <taxon>Danaina</taxon>
        <taxon>Danaus</taxon>
        <taxon>Anosia</taxon>
    </lineage>
</organism>
<dbReference type="Proteomes" id="UP000789524">
    <property type="component" value="Unassembled WGS sequence"/>
</dbReference>
<dbReference type="EMBL" id="CAKASE010000047">
    <property type="protein sequence ID" value="CAG9561590.1"/>
    <property type="molecule type" value="Genomic_DNA"/>
</dbReference>
<accession>A0A8J2QF27</accession>
<keyword evidence="2" id="KW-1185">Reference proteome</keyword>
<proteinExistence type="predicted"/>
<protein>
    <submittedName>
        <fullName evidence="1">(African queen) hypothetical protein</fullName>
    </submittedName>
</protein>
<gene>
    <name evidence="1" type="ORF">DCHRY22_LOCUS3074</name>
</gene>
<reference evidence="1" key="1">
    <citation type="submission" date="2021-09" db="EMBL/GenBank/DDBJ databases">
        <authorList>
            <person name="Martin H S."/>
        </authorList>
    </citation>
    <scope>NUCLEOTIDE SEQUENCE</scope>
</reference>
<name>A0A8J2QF27_9NEOP</name>
<evidence type="ECO:0000313" key="1">
    <source>
        <dbReference type="EMBL" id="CAG9561590.1"/>
    </source>
</evidence>